<comment type="caution">
    <text evidence="1">The sequence shown here is derived from an EMBL/GenBank/DDBJ whole genome shotgun (WGS) entry which is preliminary data.</text>
</comment>
<dbReference type="EMBL" id="WIEZ01000003">
    <property type="protein sequence ID" value="NKM44821.1"/>
    <property type="molecule type" value="Genomic_DNA"/>
</dbReference>
<reference evidence="1" key="1">
    <citation type="submission" date="2019-10" db="EMBL/GenBank/DDBJ databases">
        <title>Rhizobium leguminosarum symbiovar viciae collection.</title>
        <authorList>
            <person name="Boivin S."/>
            <person name="Lepetit M."/>
        </authorList>
    </citation>
    <scope>NUCLEOTIDE SEQUENCE</scope>
    <source>
        <strain evidence="1">L143</strain>
    </source>
</reference>
<evidence type="ECO:0000313" key="2">
    <source>
        <dbReference type="Proteomes" id="UP000662259"/>
    </source>
</evidence>
<gene>
    <name evidence="1" type="ORF">GFL91_07435</name>
</gene>
<dbReference type="Proteomes" id="UP000662259">
    <property type="component" value="Unassembled WGS sequence"/>
</dbReference>
<name>A0A4R0BVS2_RHILV</name>
<protein>
    <submittedName>
        <fullName evidence="1">Uncharacterized protein</fullName>
    </submittedName>
</protein>
<accession>A0A4R0BVS2</accession>
<evidence type="ECO:0000313" key="1">
    <source>
        <dbReference type="EMBL" id="NKM44821.1"/>
    </source>
</evidence>
<sequence>MGTLLPARAVQLFTETQNRSNFSFTQFRTENRFALFLELLYRPLPRCRKTDDRHQAAAAGDFLK</sequence>
<proteinExistence type="predicted"/>
<dbReference type="AlphaFoldDB" id="A0A4R0BVS2"/>
<organism evidence="1 2">
    <name type="scientific">Rhizobium leguminosarum bv. viciae</name>
    <dbReference type="NCBI Taxonomy" id="387"/>
    <lineage>
        <taxon>Bacteria</taxon>
        <taxon>Pseudomonadati</taxon>
        <taxon>Pseudomonadota</taxon>
        <taxon>Alphaproteobacteria</taxon>
        <taxon>Hyphomicrobiales</taxon>
        <taxon>Rhizobiaceae</taxon>
        <taxon>Rhizobium/Agrobacterium group</taxon>
        <taxon>Rhizobium</taxon>
    </lineage>
</organism>